<dbReference type="RefSeq" id="WP_173236634.1">
    <property type="nucleotide sequence ID" value="NZ_AP022839.1"/>
</dbReference>
<dbReference type="PIRSF" id="PIRSF018634">
    <property type="entry name" value="UCP018634"/>
    <property type="match status" value="1"/>
</dbReference>
<protein>
    <submittedName>
        <fullName evidence="1">Addiction module toxin RelE</fullName>
    </submittedName>
</protein>
<gene>
    <name evidence="1" type="ORF">TUM19329_12460</name>
</gene>
<sequence>MRIIKTKLFAKWAIKNDVSNKSLVDAANEIASDNYEANYGGGVIKKRVANKGRGKSGSVRTIVAFKKKNHCFFVFGFEKNAKSNISSNEEKAIKIIAKALLANSEEELNNLIKDGSLEEVQNE</sequence>
<name>A0A6F8T2J5_9GAMM</name>
<organism evidence="1 2">
    <name type="scientific">Legionella antarctica</name>
    <dbReference type="NCBI Taxonomy" id="2708020"/>
    <lineage>
        <taxon>Bacteria</taxon>
        <taxon>Pseudomonadati</taxon>
        <taxon>Pseudomonadota</taxon>
        <taxon>Gammaproteobacteria</taxon>
        <taxon>Legionellales</taxon>
        <taxon>Legionellaceae</taxon>
        <taxon>Legionella</taxon>
    </lineage>
</organism>
<keyword evidence="2" id="KW-1185">Reference proteome</keyword>
<dbReference type="InterPro" id="IPR009387">
    <property type="entry name" value="HigB-2"/>
</dbReference>
<dbReference type="AlphaFoldDB" id="A0A6F8T2J5"/>
<reference evidence="1" key="1">
    <citation type="journal article" date="2020" name="Microbiol. Resour. Announc.">
        <title>Complete Genome Sequence of Novel Psychrotolerant Legionella Strain TUM19329, Isolated from Antarctic Lake Sediment.</title>
        <authorList>
            <person name="Shimada S."/>
            <person name="Nakai R."/>
            <person name="Aoki K."/>
            <person name="Shimoeda N."/>
            <person name="Ohno G."/>
            <person name="Miyazaki Y."/>
            <person name="Kudoh S."/>
            <person name="Imura S."/>
            <person name="Watanabe K."/>
            <person name="Ishii Y."/>
            <person name="Tateda K."/>
        </authorList>
    </citation>
    <scope>NUCLEOTIDE SEQUENCE [LARGE SCALE GENOMIC DNA]</scope>
    <source>
        <strain evidence="1">TUM19329</strain>
    </source>
</reference>
<evidence type="ECO:0000313" key="1">
    <source>
        <dbReference type="EMBL" id="BCA94885.1"/>
    </source>
</evidence>
<accession>A0A6F8T2J5</accession>
<dbReference type="EMBL" id="AP022839">
    <property type="protein sequence ID" value="BCA94885.1"/>
    <property type="molecule type" value="Genomic_DNA"/>
</dbReference>
<dbReference type="KEGG" id="lant:TUM19329_12460"/>
<evidence type="ECO:0000313" key="2">
    <source>
        <dbReference type="Proteomes" id="UP000502894"/>
    </source>
</evidence>
<dbReference type="Proteomes" id="UP000502894">
    <property type="component" value="Chromosome"/>
</dbReference>
<dbReference type="Pfam" id="PF06296">
    <property type="entry name" value="RelE"/>
    <property type="match status" value="1"/>
</dbReference>
<proteinExistence type="predicted"/>